<keyword evidence="9" id="KW-1185">Reference proteome</keyword>
<feature type="transmembrane region" description="Helical" evidence="6">
    <location>
        <begin position="102"/>
        <end position="124"/>
    </location>
</feature>
<comment type="similarity">
    <text evidence="2">Belongs to the GtrA family.</text>
</comment>
<evidence type="ECO:0000313" key="8">
    <source>
        <dbReference type="EMBL" id="ACE84933.1"/>
    </source>
</evidence>
<feature type="domain" description="GtrA/DPMS transmembrane" evidence="7">
    <location>
        <begin position="41"/>
        <end position="155"/>
    </location>
</feature>
<protein>
    <submittedName>
        <fullName evidence="8">GtrA-like protein family</fullName>
    </submittedName>
</protein>
<feature type="transmembrane region" description="Helical" evidence="6">
    <location>
        <begin position="136"/>
        <end position="156"/>
    </location>
</feature>
<sequence length="157" mass="17572">MTLSRDVIESEVTPIAKTTSLPGLDVIRNNKYYPLAVQFCRYVAVGGIAFIMDFLAFNGILALQLHYMLATVIGFMVGVAVNYCLCVFWVWSGTQARTAKDILIFTLIGIGGLLLTALLMWLSVDIFSFDARLSKIVVAIIVLFWNFGLRKVFVFFK</sequence>
<evidence type="ECO:0000256" key="1">
    <source>
        <dbReference type="ARBA" id="ARBA00004141"/>
    </source>
</evidence>
<dbReference type="InterPro" id="IPR007267">
    <property type="entry name" value="GtrA_DPMS_TM"/>
</dbReference>
<comment type="subcellular location">
    <subcellularLocation>
        <location evidence="1">Membrane</location>
        <topology evidence="1">Multi-pass membrane protein</topology>
    </subcellularLocation>
</comment>
<dbReference type="Proteomes" id="UP000001036">
    <property type="component" value="Chromosome"/>
</dbReference>
<reference evidence="8 9" key="1">
    <citation type="journal article" date="2008" name="J. Bacteriol.">
        <title>Insights into plant cell wall degradation from the genome sequence of the soil bacterium Cellvibrio japonicus.</title>
        <authorList>
            <person name="Deboy R.T."/>
            <person name="Mongodin E.F."/>
            <person name="Fouts D.E."/>
            <person name="Tailford L.E."/>
            <person name="Khouri H."/>
            <person name="Emerson J.B."/>
            <person name="Mohamoud Y."/>
            <person name="Watkins K."/>
            <person name="Henrissat B."/>
            <person name="Gilbert H.J."/>
            <person name="Nelson K.E."/>
        </authorList>
    </citation>
    <scope>NUCLEOTIDE SEQUENCE [LARGE SCALE GENOMIC DNA]</scope>
    <source>
        <strain evidence="8 9">Ueda107</strain>
    </source>
</reference>
<evidence type="ECO:0000256" key="5">
    <source>
        <dbReference type="ARBA" id="ARBA00023136"/>
    </source>
</evidence>
<dbReference type="AlphaFoldDB" id="B3PEA9"/>
<evidence type="ECO:0000256" key="3">
    <source>
        <dbReference type="ARBA" id="ARBA00022692"/>
    </source>
</evidence>
<name>B3PEA9_CELJU</name>
<accession>B3PEA9</accession>
<evidence type="ECO:0000256" key="6">
    <source>
        <dbReference type="SAM" id="Phobius"/>
    </source>
</evidence>
<evidence type="ECO:0000256" key="4">
    <source>
        <dbReference type="ARBA" id="ARBA00022989"/>
    </source>
</evidence>
<feature type="transmembrane region" description="Helical" evidence="6">
    <location>
        <begin position="67"/>
        <end position="90"/>
    </location>
</feature>
<dbReference type="GO" id="GO:0005886">
    <property type="term" value="C:plasma membrane"/>
    <property type="evidence" value="ECO:0007669"/>
    <property type="project" value="TreeGrafter"/>
</dbReference>
<keyword evidence="5 6" id="KW-0472">Membrane</keyword>
<evidence type="ECO:0000256" key="2">
    <source>
        <dbReference type="ARBA" id="ARBA00009399"/>
    </source>
</evidence>
<evidence type="ECO:0000313" key="9">
    <source>
        <dbReference type="Proteomes" id="UP000001036"/>
    </source>
</evidence>
<dbReference type="EMBL" id="CP000934">
    <property type="protein sequence ID" value="ACE84933.1"/>
    <property type="molecule type" value="Genomic_DNA"/>
</dbReference>
<dbReference type="Pfam" id="PF04138">
    <property type="entry name" value="GtrA_DPMS_TM"/>
    <property type="match status" value="1"/>
</dbReference>
<dbReference type="eggNOG" id="COG2246">
    <property type="taxonomic scope" value="Bacteria"/>
</dbReference>
<evidence type="ECO:0000259" key="7">
    <source>
        <dbReference type="Pfam" id="PF04138"/>
    </source>
</evidence>
<feature type="transmembrane region" description="Helical" evidence="6">
    <location>
        <begin position="39"/>
        <end position="61"/>
    </location>
</feature>
<proteinExistence type="inferred from homology"/>
<dbReference type="PANTHER" id="PTHR38459">
    <property type="entry name" value="PROPHAGE BACTOPRENOL-LINKED GLUCOSE TRANSLOCASE HOMOLOG"/>
    <property type="match status" value="1"/>
</dbReference>
<keyword evidence="4 6" id="KW-1133">Transmembrane helix</keyword>
<dbReference type="HOGENOM" id="CLU_083873_6_3_6"/>
<gene>
    <name evidence="8" type="ordered locus">CJA_1619</name>
</gene>
<dbReference type="OrthoDB" id="5457581at2"/>
<organism evidence="8 9">
    <name type="scientific">Cellvibrio japonicus (strain Ueda107)</name>
    <name type="common">Pseudomonas fluorescens subsp. cellulosa</name>
    <dbReference type="NCBI Taxonomy" id="498211"/>
    <lineage>
        <taxon>Bacteria</taxon>
        <taxon>Pseudomonadati</taxon>
        <taxon>Pseudomonadota</taxon>
        <taxon>Gammaproteobacteria</taxon>
        <taxon>Cellvibrionales</taxon>
        <taxon>Cellvibrionaceae</taxon>
        <taxon>Cellvibrio</taxon>
    </lineage>
</organism>
<dbReference type="GO" id="GO:0000271">
    <property type="term" value="P:polysaccharide biosynthetic process"/>
    <property type="evidence" value="ECO:0007669"/>
    <property type="project" value="InterPro"/>
</dbReference>
<dbReference type="KEGG" id="cja:CJA_1619"/>
<dbReference type="PANTHER" id="PTHR38459:SF1">
    <property type="entry name" value="PROPHAGE BACTOPRENOL-LINKED GLUCOSE TRANSLOCASE HOMOLOG"/>
    <property type="match status" value="1"/>
</dbReference>
<keyword evidence="3 6" id="KW-0812">Transmembrane</keyword>
<dbReference type="STRING" id="498211.CJA_1619"/>
<dbReference type="InterPro" id="IPR051401">
    <property type="entry name" value="GtrA_CellWall_Glycosyl"/>
</dbReference>
<dbReference type="RefSeq" id="WP_012487243.1">
    <property type="nucleotide sequence ID" value="NC_010995.1"/>
</dbReference>